<evidence type="ECO:0000259" key="1">
    <source>
        <dbReference type="Pfam" id="PF13480"/>
    </source>
</evidence>
<accession>F4KT27</accession>
<reference key="2">
    <citation type="submission" date="2011-04" db="EMBL/GenBank/DDBJ databases">
        <title>Complete sequence of chromosome of Haliscomenobacter hydrossis DSM 1100.</title>
        <authorList>
            <consortium name="US DOE Joint Genome Institute (JGI-PGF)"/>
            <person name="Lucas S."/>
            <person name="Han J."/>
            <person name="Lapidus A."/>
            <person name="Bruce D."/>
            <person name="Goodwin L."/>
            <person name="Pitluck S."/>
            <person name="Peters L."/>
            <person name="Kyrpides N."/>
            <person name="Mavromatis K."/>
            <person name="Ivanova N."/>
            <person name="Ovchinnikova G."/>
            <person name="Pagani I."/>
            <person name="Daligault H."/>
            <person name="Detter J.C."/>
            <person name="Han C."/>
            <person name="Land M."/>
            <person name="Hauser L."/>
            <person name="Markowitz V."/>
            <person name="Cheng J.-F."/>
            <person name="Hugenholtz P."/>
            <person name="Woyke T."/>
            <person name="Wu D."/>
            <person name="Verbarg S."/>
            <person name="Frueling A."/>
            <person name="Brambilla E."/>
            <person name="Klenk H.-P."/>
            <person name="Eisen J.A."/>
        </authorList>
    </citation>
    <scope>NUCLEOTIDE SEQUENCE</scope>
    <source>
        <strain>DSM 1100</strain>
    </source>
</reference>
<dbReference type="eggNOG" id="COG2348">
    <property type="taxonomic scope" value="Bacteria"/>
</dbReference>
<dbReference type="Pfam" id="PF13480">
    <property type="entry name" value="Acetyltransf_6"/>
    <property type="match status" value="1"/>
</dbReference>
<dbReference type="HOGENOM" id="CLU_062815_0_0_10"/>
<name>F4KT27_HALH1</name>
<dbReference type="Proteomes" id="UP000008461">
    <property type="component" value="Chromosome"/>
</dbReference>
<sequence length="304" mass="34483">MSTQEEQYRAWASACTHLPIFFQPWWLDAVCPGQWAVALAKDEGGKITAVLPFHHTQKWFLPGIDMPILTPYLGPWYDFPVGIKKATRYALEHAALEQMLAQLPRHVFFRQRWHPQLSNALALRWQGFRLDIKYTYCLDLGKGELEKDFTAALRNNIRNAEKQYRVEKSQSAEGFYALNRQSFAAQQIQMPYSEVQFLQLDQQALLHESRSLYRAIHGASGAVEAAIYMVYDQQYAYLLATGRLPSAHSGAVALLIGQAMQDLAAAGIQVFDFEGSSLRGVEGFFRQFGGTLKMGLVVKRMLGR</sequence>
<dbReference type="KEGG" id="hhy:Halhy_2215"/>
<dbReference type="RefSeq" id="WP_013764649.1">
    <property type="nucleotide sequence ID" value="NC_015510.1"/>
</dbReference>
<dbReference type="EMBL" id="CP002691">
    <property type="protein sequence ID" value="AEE50097.1"/>
    <property type="molecule type" value="Genomic_DNA"/>
</dbReference>
<proteinExistence type="predicted"/>
<dbReference type="InterPro" id="IPR016181">
    <property type="entry name" value="Acyl_CoA_acyltransferase"/>
</dbReference>
<dbReference type="OrthoDB" id="1113003at2"/>
<organism evidence="2 3">
    <name type="scientific">Haliscomenobacter hydrossis (strain ATCC 27775 / DSM 1100 / LMG 10767 / O)</name>
    <dbReference type="NCBI Taxonomy" id="760192"/>
    <lineage>
        <taxon>Bacteria</taxon>
        <taxon>Pseudomonadati</taxon>
        <taxon>Bacteroidota</taxon>
        <taxon>Saprospiria</taxon>
        <taxon>Saprospirales</taxon>
        <taxon>Haliscomenobacteraceae</taxon>
        <taxon>Haliscomenobacter</taxon>
    </lineage>
</organism>
<evidence type="ECO:0000313" key="3">
    <source>
        <dbReference type="Proteomes" id="UP000008461"/>
    </source>
</evidence>
<reference evidence="2 3" key="1">
    <citation type="journal article" date="2011" name="Stand. Genomic Sci.">
        <title>Complete genome sequence of Haliscomenobacter hydrossis type strain (O).</title>
        <authorList>
            <consortium name="US DOE Joint Genome Institute (JGI-PGF)"/>
            <person name="Daligault H."/>
            <person name="Lapidus A."/>
            <person name="Zeytun A."/>
            <person name="Nolan M."/>
            <person name="Lucas S."/>
            <person name="Del Rio T.G."/>
            <person name="Tice H."/>
            <person name="Cheng J.F."/>
            <person name="Tapia R."/>
            <person name="Han C."/>
            <person name="Goodwin L."/>
            <person name="Pitluck S."/>
            <person name="Liolios K."/>
            <person name="Pagani I."/>
            <person name="Ivanova N."/>
            <person name="Huntemann M."/>
            <person name="Mavromatis K."/>
            <person name="Mikhailova N."/>
            <person name="Pati A."/>
            <person name="Chen A."/>
            <person name="Palaniappan K."/>
            <person name="Land M."/>
            <person name="Hauser L."/>
            <person name="Brambilla E.M."/>
            <person name="Rohde M."/>
            <person name="Verbarg S."/>
            <person name="Goker M."/>
            <person name="Bristow J."/>
            <person name="Eisen J.A."/>
            <person name="Markowitz V."/>
            <person name="Hugenholtz P."/>
            <person name="Kyrpides N.C."/>
            <person name="Klenk H.P."/>
            <person name="Woyke T."/>
        </authorList>
    </citation>
    <scope>NUCLEOTIDE SEQUENCE [LARGE SCALE GENOMIC DNA]</scope>
    <source>
        <strain evidence="3">ATCC 27775 / DSM 1100 / LMG 10767 / O</strain>
    </source>
</reference>
<dbReference type="SUPFAM" id="SSF55729">
    <property type="entry name" value="Acyl-CoA N-acyltransferases (Nat)"/>
    <property type="match status" value="1"/>
</dbReference>
<dbReference type="InterPro" id="IPR038740">
    <property type="entry name" value="BioF2-like_GNAT_dom"/>
</dbReference>
<dbReference type="Gene3D" id="3.40.630.30">
    <property type="match status" value="1"/>
</dbReference>
<feature type="domain" description="BioF2-like acetyltransferase" evidence="1">
    <location>
        <begin position="151"/>
        <end position="284"/>
    </location>
</feature>
<dbReference type="STRING" id="760192.Halhy_2215"/>
<evidence type="ECO:0000313" key="2">
    <source>
        <dbReference type="EMBL" id="AEE50097.1"/>
    </source>
</evidence>
<dbReference type="AlphaFoldDB" id="F4KT27"/>
<gene>
    <name evidence="2" type="ordered locus">Halhy_2215</name>
</gene>
<protein>
    <recommendedName>
        <fullName evidence="1">BioF2-like acetyltransferase domain-containing protein</fullName>
    </recommendedName>
</protein>
<keyword evidence="3" id="KW-1185">Reference proteome</keyword>